<reference evidence="2 3" key="1">
    <citation type="submission" date="2015-05" db="EMBL/GenBank/DDBJ databases">
        <title>Distinctive expansion of gene families associated with plant cell wall degradation and secondary metabolism in the genomes of grapevine trunk pathogens.</title>
        <authorList>
            <person name="Lawrence D.P."/>
            <person name="Travadon R."/>
            <person name="Rolshausen P.E."/>
            <person name="Baumgartner K."/>
        </authorList>
    </citation>
    <scope>NUCLEOTIDE SEQUENCE [LARGE SCALE GENOMIC DNA]</scope>
    <source>
        <strain evidence="2">DA912</strain>
    </source>
</reference>
<reference evidence="2 3" key="2">
    <citation type="submission" date="2015-05" db="EMBL/GenBank/DDBJ databases">
        <authorList>
            <person name="Morales-Cruz A."/>
            <person name="Amrine K.C."/>
            <person name="Cantu D."/>
        </authorList>
    </citation>
    <scope>NUCLEOTIDE SEQUENCE [LARGE SCALE GENOMIC DNA]</scope>
    <source>
        <strain evidence="2">DA912</strain>
    </source>
</reference>
<feature type="chain" id="PRO_5002544262" description="Ecp2 effector protein domain-containing protein" evidence="1">
    <location>
        <begin position="19"/>
        <end position="125"/>
    </location>
</feature>
<dbReference type="Proteomes" id="UP000034680">
    <property type="component" value="Unassembled WGS sequence"/>
</dbReference>
<dbReference type="EMBL" id="LCUC01000178">
    <property type="protein sequence ID" value="KKY34946.1"/>
    <property type="molecule type" value="Genomic_DNA"/>
</dbReference>
<protein>
    <recommendedName>
        <fullName evidence="4">Ecp2 effector protein domain-containing protein</fullName>
    </recommendedName>
</protein>
<dbReference type="AlphaFoldDB" id="A0A0G2FLM5"/>
<keyword evidence="1" id="KW-0732">Signal</keyword>
<proteinExistence type="predicted"/>
<evidence type="ECO:0000313" key="2">
    <source>
        <dbReference type="EMBL" id="KKY34946.1"/>
    </source>
</evidence>
<feature type="signal peptide" evidence="1">
    <location>
        <begin position="1"/>
        <end position="18"/>
    </location>
</feature>
<evidence type="ECO:0008006" key="4">
    <source>
        <dbReference type="Google" id="ProtNLM"/>
    </source>
</evidence>
<accession>A0A0G2FLM5</accession>
<organism evidence="2 3">
    <name type="scientific">Diaporthe ampelina</name>
    <dbReference type="NCBI Taxonomy" id="1214573"/>
    <lineage>
        <taxon>Eukaryota</taxon>
        <taxon>Fungi</taxon>
        <taxon>Dikarya</taxon>
        <taxon>Ascomycota</taxon>
        <taxon>Pezizomycotina</taxon>
        <taxon>Sordariomycetes</taxon>
        <taxon>Sordariomycetidae</taxon>
        <taxon>Diaporthales</taxon>
        <taxon>Diaporthaceae</taxon>
        <taxon>Diaporthe</taxon>
    </lineage>
</organism>
<gene>
    <name evidence="2" type="ORF">UCDDA912_g05121</name>
</gene>
<comment type="caution">
    <text evidence="2">The sequence shown here is derived from an EMBL/GenBank/DDBJ whole genome shotgun (WGS) entry which is preliminary data.</text>
</comment>
<evidence type="ECO:0000313" key="3">
    <source>
        <dbReference type="Proteomes" id="UP000034680"/>
    </source>
</evidence>
<keyword evidence="3" id="KW-1185">Reference proteome</keyword>
<dbReference type="OrthoDB" id="5191944at2759"/>
<sequence>MHLLSFLLFLMLPVSISAAVVDRIAYTPGSSEDTSNTLPELVRRENAITWWPDEEPQNACDADQDPQKTGGSQIFKWDCMAIQNFNNRSGRYTISGYYKQWAKINTMGSCTFAVSRDDDSTNDFE</sequence>
<evidence type="ECO:0000256" key="1">
    <source>
        <dbReference type="SAM" id="SignalP"/>
    </source>
</evidence>
<name>A0A0G2FLM5_9PEZI</name>